<keyword evidence="8" id="KW-0547">Nucleotide-binding</keyword>
<accession>A0A427BC55</accession>
<evidence type="ECO:0000256" key="3">
    <source>
        <dbReference type="ARBA" id="ARBA00010443"/>
    </source>
</evidence>
<reference evidence="10 11" key="1">
    <citation type="journal article" date="2014" name="Agronomy (Basel)">
        <title>A Draft Genome Sequence for Ensete ventricosum, the Drought-Tolerant Tree Against Hunger.</title>
        <authorList>
            <person name="Harrison J."/>
            <person name="Moore K.A."/>
            <person name="Paszkiewicz K."/>
            <person name="Jones T."/>
            <person name="Grant M."/>
            <person name="Ambacheew D."/>
            <person name="Muzemil S."/>
            <person name="Studholme D.J."/>
        </authorList>
    </citation>
    <scope>NUCLEOTIDE SEQUENCE [LARGE SCALE GENOMIC DNA]</scope>
</reference>
<comment type="similarity">
    <text evidence="3">Belongs to the bacterial/plant glucose-1-phosphate adenylyltransferase family.</text>
</comment>
<dbReference type="AlphaFoldDB" id="A0A427BC55"/>
<dbReference type="SUPFAM" id="SSF53448">
    <property type="entry name" value="Nucleotide-diphospho-sugar transferases"/>
    <property type="match status" value="1"/>
</dbReference>
<evidence type="ECO:0000256" key="5">
    <source>
        <dbReference type="ARBA" id="ARBA00022533"/>
    </source>
</evidence>
<evidence type="ECO:0000256" key="7">
    <source>
        <dbReference type="ARBA" id="ARBA00022695"/>
    </source>
</evidence>
<evidence type="ECO:0000256" key="9">
    <source>
        <dbReference type="ARBA" id="ARBA00022922"/>
    </source>
</evidence>
<dbReference type="Proteomes" id="UP000287651">
    <property type="component" value="Unassembled WGS sequence"/>
</dbReference>
<evidence type="ECO:0000256" key="1">
    <source>
        <dbReference type="ARBA" id="ARBA00000956"/>
    </source>
</evidence>
<dbReference type="Gene3D" id="2.160.10.10">
    <property type="entry name" value="Hexapeptide repeat proteins"/>
    <property type="match status" value="1"/>
</dbReference>
<evidence type="ECO:0000256" key="8">
    <source>
        <dbReference type="ARBA" id="ARBA00022741"/>
    </source>
</evidence>
<evidence type="ECO:0000313" key="11">
    <source>
        <dbReference type="Proteomes" id="UP000287651"/>
    </source>
</evidence>
<dbReference type="GO" id="GO:0019252">
    <property type="term" value="P:starch biosynthetic process"/>
    <property type="evidence" value="ECO:0007669"/>
    <property type="project" value="UniProtKB-UniPathway"/>
</dbReference>
<keyword evidence="6" id="KW-0808">Transferase</keyword>
<dbReference type="InterPro" id="IPR011831">
    <property type="entry name" value="ADP-Glc_PPase"/>
</dbReference>
<dbReference type="GO" id="GO:0005978">
    <property type="term" value="P:glycogen biosynthetic process"/>
    <property type="evidence" value="ECO:0007669"/>
    <property type="project" value="InterPro"/>
</dbReference>
<comment type="catalytic activity">
    <reaction evidence="1">
        <text>alpha-D-glucose 1-phosphate + ATP + H(+) = ADP-alpha-D-glucose + diphosphate</text>
        <dbReference type="Rhea" id="RHEA:12120"/>
        <dbReference type="ChEBI" id="CHEBI:15378"/>
        <dbReference type="ChEBI" id="CHEBI:30616"/>
        <dbReference type="ChEBI" id="CHEBI:33019"/>
        <dbReference type="ChEBI" id="CHEBI:57498"/>
        <dbReference type="ChEBI" id="CHEBI:58601"/>
        <dbReference type="EC" id="2.7.7.27"/>
    </reaction>
</comment>
<keyword evidence="5" id="KW-0021">Allosteric enzyme</keyword>
<dbReference type="GO" id="GO:0000166">
    <property type="term" value="F:nucleotide binding"/>
    <property type="evidence" value="ECO:0007669"/>
    <property type="project" value="UniProtKB-KW"/>
</dbReference>
<keyword evidence="9" id="KW-0750">Starch biosynthesis</keyword>
<evidence type="ECO:0000256" key="4">
    <source>
        <dbReference type="ARBA" id="ARBA00012460"/>
    </source>
</evidence>
<dbReference type="UniPathway" id="UPA00152"/>
<dbReference type="EMBL" id="AMZH03000015">
    <property type="protein sequence ID" value="RRT86105.1"/>
    <property type="molecule type" value="Genomic_DNA"/>
</dbReference>
<name>A0A427BC55_ENSVE</name>
<dbReference type="GO" id="GO:0008878">
    <property type="term" value="F:glucose-1-phosphate adenylyltransferase activity"/>
    <property type="evidence" value="ECO:0007669"/>
    <property type="project" value="UniProtKB-EC"/>
</dbReference>
<evidence type="ECO:0000313" key="10">
    <source>
        <dbReference type="EMBL" id="RRT86105.1"/>
    </source>
</evidence>
<dbReference type="EC" id="2.7.7.27" evidence="4"/>
<evidence type="ECO:0000256" key="2">
    <source>
        <dbReference type="ARBA" id="ARBA00004727"/>
    </source>
</evidence>
<gene>
    <name evidence="10" type="ORF">B296_00000188</name>
</gene>
<comment type="pathway">
    <text evidence="2">Glycan biosynthesis; starch biosynthesis.</text>
</comment>
<dbReference type="Pfam" id="PF25247">
    <property type="entry name" value="LbH_GLGC"/>
    <property type="match status" value="2"/>
</dbReference>
<dbReference type="InterPro" id="IPR029044">
    <property type="entry name" value="Nucleotide-diphossugar_trans"/>
</dbReference>
<dbReference type="PANTHER" id="PTHR43523:SF12">
    <property type="entry name" value="GLUCOSE-1-PHOSPHATE ADENYLYLTRANSFERASE LARGE SUBUNIT 1, CHLOROPLASTIC-RELATED"/>
    <property type="match status" value="1"/>
</dbReference>
<proteinExistence type="inferred from homology"/>
<organism evidence="10 11">
    <name type="scientific">Ensete ventricosum</name>
    <name type="common">Abyssinian banana</name>
    <name type="synonym">Musa ensete</name>
    <dbReference type="NCBI Taxonomy" id="4639"/>
    <lineage>
        <taxon>Eukaryota</taxon>
        <taxon>Viridiplantae</taxon>
        <taxon>Streptophyta</taxon>
        <taxon>Embryophyta</taxon>
        <taxon>Tracheophyta</taxon>
        <taxon>Spermatophyta</taxon>
        <taxon>Magnoliopsida</taxon>
        <taxon>Liliopsida</taxon>
        <taxon>Zingiberales</taxon>
        <taxon>Musaceae</taxon>
        <taxon>Ensete</taxon>
    </lineage>
</organism>
<evidence type="ECO:0000256" key="6">
    <source>
        <dbReference type="ARBA" id="ARBA00022679"/>
    </source>
</evidence>
<comment type="caution">
    <text evidence="10">The sequence shown here is derived from an EMBL/GenBank/DDBJ whole genome shotgun (WGS) entry which is preliminary data.</text>
</comment>
<dbReference type="PANTHER" id="PTHR43523">
    <property type="entry name" value="GLUCOSE-1-PHOSPHATE ADENYLYLTRANSFERASE-RELATED"/>
    <property type="match status" value="1"/>
</dbReference>
<sequence length="122" mass="13795">MLTTWQAYVFSDYWEDIGTIRSFFDANLALTEQSYAQVVDAIISHGCFLRECSVERSIVGVRSRLDFGAELKVCFHMYLFHVGTPQDTMMMGADIYETEAEIASHLADDKVPIGVGQNTMIR</sequence>
<protein>
    <recommendedName>
        <fullName evidence="4">glucose-1-phosphate adenylyltransferase</fullName>
        <ecNumber evidence="4">2.7.7.27</ecNumber>
    </recommendedName>
</protein>
<keyword evidence="7" id="KW-0548">Nucleotidyltransferase</keyword>